<gene>
    <name evidence="5" type="ORF">g.157319</name>
</gene>
<feature type="domain" description="BED-type" evidence="4">
    <location>
        <begin position="7"/>
        <end position="45"/>
    </location>
</feature>
<dbReference type="Pfam" id="PF02892">
    <property type="entry name" value="zf-BED"/>
    <property type="match status" value="1"/>
</dbReference>
<dbReference type="GO" id="GO:0003677">
    <property type="term" value="F:DNA binding"/>
    <property type="evidence" value="ECO:0007669"/>
    <property type="project" value="InterPro"/>
</dbReference>
<evidence type="ECO:0000256" key="1">
    <source>
        <dbReference type="ARBA" id="ARBA00022723"/>
    </source>
</evidence>
<accession>A0A2S2P0C5</accession>
<evidence type="ECO:0000256" key="2">
    <source>
        <dbReference type="ARBA" id="ARBA00022771"/>
    </source>
</evidence>
<evidence type="ECO:0000256" key="3">
    <source>
        <dbReference type="ARBA" id="ARBA00022833"/>
    </source>
</evidence>
<dbReference type="InterPro" id="IPR003656">
    <property type="entry name" value="Znf_BED"/>
</dbReference>
<evidence type="ECO:0000259" key="4">
    <source>
        <dbReference type="Pfam" id="PF02892"/>
    </source>
</evidence>
<protein>
    <recommendedName>
        <fullName evidence="4">BED-type domain-containing protein</fullName>
    </recommendedName>
</protein>
<dbReference type="EMBL" id="GGMR01010332">
    <property type="protein sequence ID" value="MBY22951.1"/>
    <property type="molecule type" value="Transcribed_RNA"/>
</dbReference>
<keyword evidence="3" id="KW-0862">Zinc</keyword>
<organism evidence="5">
    <name type="scientific">Schizaphis graminum</name>
    <name type="common">Green bug aphid</name>
    <dbReference type="NCBI Taxonomy" id="13262"/>
    <lineage>
        <taxon>Eukaryota</taxon>
        <taxon>Metazoa</taxon>
        <taxon>Ecdysozoa</taxon>
        <taxon>Arthropoda</taxon>
        <taxon>Hexapoda</taxon>
        <taxon>Insecta</taxon>
        <taxon>Pterygota</taxon>
        <taxon>Neoptera</taxon>
        <taxon>Paraneoptera</taxon>
        <taxon>Hemiptera</taxon>
        <taxon>Sternorrhyncha</taxon>
        <taxon>Aphidomorpha</taxon>
        <taxon>Aphidoidea</taxon>
        <taxon>Aphididae</taxon>
        <taxon>Aphidini</taxon>
        <taxon>Schizaphis</taxon>
    </lineage>
</organism>
<dbReference type="AlphaFoldDB" id="A0A2S2P0C5"/>
<evidence type="ECO:0000313" key="5">
    <source>
        <dbReference type="EMBL" id="MBY22951.1"/>
    </source>
</evidence>
<proteinExistence type="predicted"/>
<name>A0A2S2P0C5_SCHGA</name>
<dbReference type="GO" id="GO:0008270">
    <property type="term" value="F:zinc ion binding"/>
    <property type="evidence" value="ECO:0007669"/>
    <property type="project" value="UniProtKB-KW"/>
</dbReference>
<keyword evidence="2" id="KW-0863">Zinc-finger</keyword>
<sequence>MGRHTLSTVYEYFNYDKQTQESICNNCNGKIKGKHGTNLKRHLSSHQDLYEEMLVKDKVKKKSSAKTTTSVIKAHEKLFHFSTPEVKVNINMNTLISACVDLVTINGRPYSLQVY</sequence>
<reference evidence="5" key="1">
    <citation type="submission" date="2018-04" db="EMBL/GenBank/DDBJ databases">
        <title>Transcriptome of Schizaphis graminum biotype I.</title>
        <authorList>
            <person name="Scully E.D."/>
            <person name="Geib S.M."/>
            <person name="Palmer N.A."/>
            <person name="Koch K."/>
            <person name="Bradshaw J."/>
            <person name="Heng-Moss T."/>
            <person name="Sarath G."/>
        </authorList>
    </citation>
    <scope>NUCLEOTIDE SEQUENCE</scope>
</reference>
<keyword evidence="1" id="KW-0479">Metal-binding</keyword>